<organism evidence="6 7">
    <name type="scientific">Aequitasia blattaphilus</name>
    <dbReference type="NCBI Taxonomy" id="2949332"/>
    <lineage>
        <taxon>Bacteria</taxon>
        <taxon>Bacillati</taxon>
        <taxon>Bacillota</taxon>
        <taxon>Clostridia</taxon>
        <taxon>Lachnospirales</taxon>
        <taxon>Lachnospiraceae</taxon>
        <taxon>Aequitasia</taxon>
    </lineage>
</organism>
<dbReference type="Gene3D" id="3.40.50.720">
    <property type="entry name" value="NAD(P)-binding Rossmann-like Domain"/>
    <property type="match status" value="1"/>
</dbReference>
<protein>
    <submittedName>
        <fullName evidence="6">NAD(P)-dependent oxidoreductase</fullName>
    </submittedName>
</protein>
<dbReference type="InterPro" id="IPR006115">
    <property type="entry name" value="6PGDH_NADP-bd"/>
</dbReference>
<dbReference type="Proteomes" id="UP001523566">
    <property type="component" value="Unassembled WGS sequence"/>
</dbReference>
<dbReference type="InterPro" id="IPR013328">
    <property type="entry name" value="6PGD_dom2"/>
</dbReference>
<dbReference type="InterPro" id="IPR008927">
    <property type="entry name" value="6-PGluconate_DH-like_C_sf"/>
</dbReference>
<dbReference type="RefSeq" id="WP_262066726.1">
    <property type="nucleotide sequence ID" value="NZ_JAMXOD010000015.1"/>
</dbReference>
<evidence type="ECO:0000256" key="2">
    <source>
        <dbReference type="ARBA" id="ARBA00023002"/>
    </source>
</evidence>
<keyword evidence="2" id="KW-0560">Oxidoreductase</keyword>
<evidence type="ECO:0000259" key="4">
    <source>
        <dbReference type="Pfam" id="PF03446"/>
    </source>
</evidence>
<sequence length="293" mass="30325">MAKIGWIGLGNMGNPMSQNLLKAGHEVTVWNRTKSKADEVLAAGAKWADSPKAVTEASDVIFTMVSNGPTLHAVNFGDEGVVAGLASGKIVIDMSTVAPSESAAVNDAIEAKGCKFLKCPVTGSTALAQNATLGVLGSGDKASFDEVTPLLACMSAKQTYFGAGEEARVLKLAINSILAAQMQLFAEGIVLCEKAGLDVAEAGEAIAGSAVGSPLYGYKHKMVAEGQYAPAFSANMMIKDLDLAFDAAKQYNAAMPTVALTRQSLQAAVATDKGDLDFAVLTKVLEESCGITR</sequence>
<dbReference type="InterPro" id="IPR015815">
    <property type="entry name" value="HIBADH-related"/>
</dbReference>
<dbReference type="PANTHER" id="PTHR43580:SF2">
    <property type="entry name" value="CYTOKINE-LIKE NUCLEAR FACTOR N-PAC"/>
    <property type="match status" value="1"/>
</dbReference>
<keyword evidence="3" id="KW-0520">NAD</keyword>
<gene>
    <name evidence="6" type="ORF">NK125_10975</name>
</gene>
<accession>A0ABT1EAT0</accession>
<feature type="domain" description="6-phosphogluconate dehydrogenase NADP-binding" evidence="4">
    <location>
        <begin position="3"/>
        <end position="162"/>
    </location>
</feature>
<evidence type="ECO:0000259" key="5">
    <source>
        <dbReference type="Pfam" id="PF14833"/>
    </source>
</evidence>
<dbReference type="InterPro" id="IPR036291">
    <property type="entry name" value="NAD(P)-bd_dom_sf"/>
</dbReference>
<feature type="domain" description="3-hydroxyisobutyrate dehydrogenase-like NAD-binding" evidence="5">
    <location>
        <begin position="167"/>
        <end position="284"/>
    </location>
</feature>
<comment type="caution">
    <text evidence="6">The sequence shown here is derived from an EMBL/GenBank/DDBJ whole genome shotgun (WGS) entry which is preliminary data.</text>
</comment>
<dbReference type="InterPro" id="IPR029154">
    <property type="entry name" value="HIBADH-like_NADP-bd"/>
</dbReference>
<dbReference type="Pfam" id="PF03446">
    <property type="entry name" value="NAD_binding_2"/>
    <property type="match status" value="1"/>
</dbReference>
<dbReference type="PIRSF" id="PIRSF000103">
    <property type="entry name" value="HIBADH"/>
    <property type="match status" value="1"/>
</dbReference>
<evidence type="ECO:0000313" key="6">
    <source>
        <dbReference type="EMBL" id="MCP1102940.1"/>
    </source>
</evidence>
<reference evidence="6 7" key="1">
    <citation type="journal article" date="2022" name="Genome Biol. Evol.">
        <title>Host diet, physiology and behaviors set the stage for Lachnospiraceae cladogenesis.</title>
        <authorList>
            <person name="Vera-Ponce De Leon A."/>
            <person name="Schneider M."/>
            <person name="Jahnes B.C."/>
            <person name="Sadowski V."/>
            <person name="Camuy-Velez L.A."/>
            <person name="Duan J."/>
            <person name="Sabree Z.L."/>
        </authorList>
    </citation>
    <scope>NUCLEOTIDE SEQUENCE [LARGE SCALE GENOMIC DNA]</scope>
    <source>
        <strain evidence="6 7">PAL113</strain>
    </source>
</reference>
<dbReference type="Pfam" id="PF14833">
    <property type="entry name" value="NAD_binding_11"/>
    <property type="match status" value="1"/>
</dbReference>
<dbReference type="EMBL" id="JAMZFW010000015">
    <property type="protein sequence ID" value="MCP1102940.1"/>
    <property type="molecule type" value="Genomic_DNA"/>
</dbReference>
<evidence type="ECO:0000313" key="7">
    <source>
        <dbReference type="Proteomes" id="UP001523566"/>
    </source>
</evidence>
<comment type="similarity">
    <text evidence="1">Belongs to the HIBADH-related family.</text>
</comment>
<evidence type="ECO:0000256" key="1">
    <source>
        <dbReference type="ARBA" id="ARBA00009080"/>
    </source>
</evidence>
<dbReference type="PANTHER" id="PTHR43580">
    <property type="entry name" value="OXIDOREDUCTASE GLYR1-RELATED"/>
    <property type="match status" value="1"/>
</dbReference>
<evidence type="ECO:0000256" key="3">
    <source>
        <dbReference type="ARBA" id="ARBA00023027"/>
    </source>
</evidence>
<dbReference type="SUPFAM" id="SSF48179">
    <property type="entry name" value="6-phosphogluconate dehydrogenase C-terminal domain-like"/>
    <property type="match status" value="1"/>
</dbReference>
<keyword evidence="7" id="KW-1185">Reference proteome</keyword>
<dbReference type="Gene3D" id="1.10.1040.10">
    <property type="entry name" value="N-(1-d-carboxylethyl)-l-norvaline Dehydrogenase, domain 2"/>
    <property type="match status" value="1"/>
</dbReference>
<dbReference type="SUPFAM" id="SSF51735">
    <property type="entry name" value="NAD(P)-binding Rossmann-fold domains"/>
    <property type="match status" value="1"/>
</dbReference>
<proteinExistence type="inferred from homology"/>
<name>A0ABT1EAT0_9FIRM</name>
<dbReference type="InterPro" id="IPR051265">
    <property type="entry name" value="HIBADH-related_NP60_sf"/>
</dbReference>